<evidence type="ECO:0008006" key="3">
    <source>
        <dbReference type="Google" id="ProtNLM"/>
    </source>
</evidence>
<geneLocation type="plasmid" evidence="1">
    <name>unnamed</name>
</geneLocation>
<accession>A0A516X8W8</accession>
<sequence>MRDYVPGPYDLDAMPEARAAAVLGELADWVEWLRRIYELDAIKPCWWRHPALVRELLAAFVRWRDAYQHGAAESAPFAWHSDVLRPLAARLGEITNMESCTPSGCGLRPSPPARDPELAVFLAQLADGTAALGDTLPTWEVGHERMLDLIDAGEAQSDDPGDPYAPVTYQGHQWAFDLDQAVFRRRI</sequence>
<evidence type="ECO:0000313" key="2">
    <source>
        <dbReference type="Proteomes" id="UP000317344"/>
    </source>
</evidence>
<dbReference type="EMBL" id="CP041766">
    <property type="protein sequence ID" value="QDQ99519.1"/>
    <property type="molecule type" value="Genomic_DNA"/>
</dbReference>
<evidence type="ECO:0000313" key="1">
    <source>
        <dbReference type="EMBL" id="QDQ99519.1"/>
    </source>
</evidence>
<keyword evidence="1" id="KW-0614">Plasmid</keyword>
<name>A0A516X8W8_9ACTN</name>
<organism evidence="1 2">
    <name type="scientific">Tomitella fengzijianii</name>
    <dbReference type="NCBI Taxonomy" id="2597660"/>
    <lineage>
        <taxon>Bacteria</taxon>
        <taxon>Bacillati</taxon>
        <taxon>Actinomycetota</taxon>
        <taxon>Actinomycetes</taxon>
        <taxon>Mycobacteriales</taxon>
        <taxon>Tomitella</taxon>
    </lineage>
</organism>
<dbReference type="OrthoDB" id="3535759at2"/>
<reference evidence="1 2" key="1">
    <citation type="submission" date="2019-07" db="EMBL/GenBank/DDBJ databases">
        <title>Tomitella cavernea sp. nov., an actinomycete isolated from soil.</title>
        <authorList>
            <person name="Cheng J."/>
        </authorList>
    </citation>
    <scope>NUCLEOTIDE SEQUENCE [LARGE SCALE GENOMIC DNA]</scope>
    <source>
        <strain evidence="1 2">HY188</strain>
        <plasmid evidence="1 2">unnamed</plasmid>
    </source>
</reference>
<keyword evidence="2" id="KW-1185">Reference proteome</keyword>
<dbReference type="AlphaFoldDB" id="A0A516X8W8"/>
<protein>
    <recommendedName>
        <fullName evidence="3">DUF4913 domain-containing protein</fullName>
    </recommendedName>
</protein>
<gene>
    <name evidence="1" type="ORF">FO059_18155</name>
</gene>
<proteinExistence type="predicted"/>
<dbReference type="KEGG" id="toy:FO059_18155"/>
<dbReference type="RefSeq" id="WP_143910922.1">
    <property type="nucleotide sequence ID" value="NZ_CP041766.1"/>
</dbReference>
<dbReference type="Proteomes" id="UP000317344">
    <property type="component" value="Plasmid unnamed"/>
</dbReference>
<reference evidence="1 2" key="2">
    <citation type="submission" date="2019-07" db="EMBL/GenBank/DDBJ databases">
        <authorList>
            <person name="Huang Y."/>
        </authorList>
    </citation>
    <scope>NUCLEOTIDE SEQUENCE [LARGE SCALE GENOMIC DNA]</scope>
    <source>
        <strain evidence="1 2">HY188</strain>
        <plasmid evidence="1 2">unnamed</plasmid>
    </source>
</reference>